<dbReference type="Gene3D" id="2.70.20.10">
    <property type="entry name" value="Topoisomerase I, domain 3"/>
    <property type="match status" value="1"/>
</dbReference>
<dbReference type="CDD" id="cd03363">
    <property type="entry name" value="TOPRIM_TopoIA_TopoI"/>
    <property type="match status" value="1"/>
</dbReference>
<proteinExistence type="inferred from homology"/>
<dbReference type="PRINTS" id="PR00417">
    <property type="entry name" value="PRTPISMRASEI"/>
</dbReference>
<dbReference type="AlphaFoldDB" id="B8GU07"/>
<evidence type="ECO:0000256" key="7">
    <source>
        <dbReference type="ARBA" id="ARBA00023235"/>
    </source>
</evidence>
<dbReference type="InterPro" id="IPR023406">
    <property type="entry name" value="Topo_IA_AS"/>
</dbReference>
<evidence type="ECO:0000256" key="6">
    <source>
        <dbReference type="ARBA" id="ARBA00023125"/>
    </source>
</evidence>
<dbReference type="EC" id="5.6.2.1" evidence="8"/>
<dbReference type="CDD" id="cd00186">
    <property type="entry name" value="TOP1Ac"/>
    <property type="match status" value="1"/>
</dbReference>
<dbReference type="Pfam" id="PF01751">
    <property type="entry name" value="Toprim"/>
    <property type="match status" value="1"/>
</dbReference>
<dbReference type="GO" id="GO:0003917">
    <property type="term" value="F:DNA topoisomerase type I (single strand cut, ATP-independent) activity"/>
    <property type="evidence" value="ECO:0007669"/>
    <property type="project" value="UniProtKB-UniRule"/>
</dbReference>
<feature type="region of interest" description="Disordered" evidence="9">
    <location>
        <begin position="755"/>
        <end position="823"/>
    </location>
</feature>
<comment type="caution">
    <text evidence="8">Lacks conserved residue(s) required for the propagation of feature annotation.</text>
</comment>
<dbReference type="Gene3D" id="1.10.460.10">
    <property type="entry name" value="Topoisomerase I, domain 2"/>
    <property type="match status" value="1"/>
</dbReference>
<dbReference type="Pfam" id="PF13368">
    <property type="entry name" value="Toprim_C_rpt"/>
    <property type="match status" value="3"/>
</dbReference>
<accession>B8GU07</accession>
<feature type="site" description="Interaction with DNA" evidence="8">
    <location>
        <position position="147"/>
    </location>
</feature>
<evidence type="ECO:0000256" key="2">
    <source>
        <dbReference type="ARBA" id="ARBA00009446"/>
    </source>
</evidence>
<keyword evidence="4" id="KW-0460">Magnesium</keyword>
<evidence type="ECO:0000259" key="10">
    <source>
        <dbReference type="PROSITE" id="PS50880"/>
    </source>
</evidence>
<keyword evidence="7 8" id="KW-0413">Isomerase</keyword>
<dbReference type="InterPro" id="IPR006171">
    <property type="entry name" value="TOPRIM_dom"/>
</dbReference>
<organism evidence="12 13">
    <name type="scientific">Thioalkalivibrio sulfidiphilus (strain HL-EbGR7)</name>
    <dbReference type="NCBI Taxonomy" id="396588"/>
    <lineage>
        <taxon>Bacteria</taxon>
        <taxon>Pseudomonadati</taxon>
        <taxon>Pseudomonadota</taxon>
        <taxon>Gammaproteobacteria</taxon>
        <taxon>Chromatiales</taxon>
        <taxon>Ectothiorhodospiraceae</taxon>
        <taxon>Thioalkalivibrio</taxon>
    </lineage>
</organism>
<evidence type="ECO:0000256" key="4">
    <source>
        <dbReference type="ARBA" id="ARBA00022842"/>
    </source>
</evidence>
<dbReference type="PANTHER" id="PTHR42785">
    <property type="entry name" value="DNA TOPOISOMERASE, TYPE IA, CORE"/>
    <property type="match status" value="1"/>
</dbReference>
<comment type="subunit">
    <text evidence="8">Monomer.</text>
</comment>
<dbReference type="Pfam" id="PF01131">
    <property type="entry name" value="Topoisom_bac"/>
    <property type="match status" value="1"/>
</dbReference>
<dbReference type="PROSITE" id="PS50880">
    <property type="entry name" value="TOPRIM"/>
    <property type="match status" value="1"/>
</dbReference>
<evidence type="ECO:0000313" key="13">
    <source>
        <dbReference type="Proteomes" id="UP000002383"/>
    </source>
</evidence>
<keyword evidence="13" id="KW-1185">Reference proteome</keyword>
<dbReference type="OrthoDB" id="9804262at2"/>
<dbReference type="SMART" id="SM00493">
    <property type="entry name" value="TOPRIM"/>
    <property type="match status" value="1"/>
</dbReference>
<feature type="active site" description="O-(5'-phospho-DNA)-tyrosine intermediate" evidence="8">
    <location>
        <position position="307"/>
    </location>
</feature>
<keyword evidence="6 8" id="KW-0238">DNA-binding</keyword>
<feature type="site" description="Interaction with DNA" evidence="8">
    <location>
        <position position="143"/>
    </location>
</feature>
<dbReference type="STRING" id="396588.Tgr7_0191"/>
<feature type="domain" description="Toprim" evidence="10">
    <location>
        <begin position="3"/>
        <end position="113"/>
    </location>
</feature>
<feature type="site" description="Interaction with DNA" evidence="8">
    <location>
        <position position="159"/>
    </location>
</feature>
<name>B8GU07_THISH</name>
<dbReference type="InterPro" id="IPR013497">
    <property type="entry name" value="Topo_IA_cen"/>
</dbReference>
<evidence type="ECO:0000256" key="3">
    <source>
        <dbReference type="ARBA" id="ARBA00022723"/>
    </source>
</evidence>
<evidence type="ECO:0000256" key="8">
    <source>
        <dbReference type="HAMAP-Rule" id="MF_00952"/>
    </source>
</evidence>
<dbReference type="SMART" id="SM00437">
    <property type="entry name" value="TOP1Ac"/>
    <property type="match status" value="1"/>
</dbReference>
<evidence type="ECO:0000259" key="11">
    <source>
        <dbReference type="PROSITE" id="PS52039"/>
    </source>
</evidence>
<dbReference type="NCBIfam" id="TIGR01051">
    <property type="entry name" value="topA_bact"/>
    <property type="match status" value="1"/>
</dbReference>
<dbReference type="InterPro" id="IPR003601">
    <property type="entry name" value="Topo_IA_2"/>
</dbReference>
<dbReference type="InterPro" id="IPR013825">
    <property type="entry name" value="Topo_IA_cen_sub2"/>
</dbReference>
<feature type="domain" description="Topo IA-type catalytic" evidence="11">
    <location>
        <begin position="133"/>
        <end position="571"/>
    </location>
</feature>
<keyword evidence="5 8" id="KW-0799">Topoisomerase</keyword>
<feature type="site" description="Interaction with DNA" evidence="8">
    <location>
        <position position="33"/>
    </location>
</feature>
<dbReference type="InterPro" id="IPR000380">
    <property type="entry name" value="Topo_IA"/>
</dbReference>
<dbReference type="HOGENOM" id="CLU_002929_3_2_6"/>
<dbReference type="InterPro" id="IPR003602">
    <property type="entry name" value="Topo_IA_DNA-bd_dom"/>
</dbReference>
<dbReference type="KEGG" id="tgr:Tgr7_0191"/>
<dbReference type="NCBIfam" id="NF006451">
    <property type="entry name" value="PRK08780.1"/>
    <property type="match status" value="1"/>
</dbReference>
<dbReference type="SUPFAM" id="SSF56712">
    <property type="entry name" value="Prokaryotic type I DNA topoisomerase"/>
    <property type="match status" value="1"/>
</dbReference>
<dbReference type="EMBL" id="CP001339">
    <property type="protein sequence ID" value="ACL71290.1"/>
    <property type="molecule type" value="Genomic_DNA"/>
</dbReference>
<dbReference type="HAMAP" id="MF_00952">
    <property type="entry name" value="Topoisom_1_prok"/>
    <property type="match status" value="1"/>
</dbReference>
<dbReference type="InterPro" id="IPR005733">
    <property type="entry name" value="TopoI_bac-type"/>
</dbReference>
<dbReference type="Proteomes" id="UP000002383">
    <property type="component" value="Chromosome"/>
</dbReference>
<dbReference type="eggNOG" id="COG0550">
    <property type="taxonomic scope" value="Bacteria"/>
</dbReference>
<evidence type="ECO:0000256" key="9">
    <source>
        <dbReference type="SAM" id="MobiDB-lite"/>
    </source>
</evidence>
<dbReference type="InterPro" id="IPR013826">
    <property type="entry name" value="Topo_IA_cen_sub3"/>
</dbReference>
<dbReference type="GO" id="GO:0046872">
    <property type="term" value="F:metal ion binding"/>
    <property type="evidence" value="ECO:0007669"/>
    <property type="project" value="UniProtKB-KW"/>
</dbReference>
<dbReference type="InterPro" id="IPR034149">
    <property type="entry name" value="TOPRIM_TopoI"/>
</dbReference>
<dbReference type="GO" id="GO:0006265">
    <property type="term" value="P:DNA topological change"/>
    <property type="evidence" value="ECO:0007669"/>
    <property type="project" value="UniProtKB-UniRule"/>
</dbReference>
<dbReference type="PANTHER" id="PTHR42785:SF1">
    <property type="entry name" value="DNA TOPOISOMERASE"/>
    <property type="match status" value="1"/>
</dbReference>
<evidence type="ECO:0000313" key="12">
    <source>
        <dbReference type="EMBL" id="ACL71290.1"/>
    </source>
</evidence>
<protein>
    <recommendedName>
        <fullName evidence="8">DNA topoisomerase 1</fullName>
        <ecNumber evidence="8">5.6.2.1</ecNumber>
    </recommendedName>
    <alternativeName>
        <fullName evidence="8">DNA topoisomerase I</fullName>
    </alternativeName>
</protein>
<dbReference type="InterPro" id="IPR023405">
    <property type="entry name" value="Topo_IA_core_domain"/>
</dbReference>
<feature type="region of interest" description="Disordered" evidence="9">
    <location>
        <begin position="342"/>
        <end position="364"/>
    </location>
</feature>
<evidence type="ECO:0000256" key="5">
    <source>
        <dbReference type="ARBA" id="ARBA00023029"/>
    </source>
</evidence>
<dbReference type="PROSITE" id="PS52039">
    <property type="entry name" value="TOPO_IA_2"/>
    <property type="match status" value="1"/>
</dbReference>
<evidence type="ECO:0000256" key="1">
    <source>
        <dbReference type="ARBA" id="ARBA00000213"/>
    </source>
</evidence>
<sequence length="823" mass="92356">MSKHLVIVESPAKAKTIKKYLGPDFEVMASYGHVRDLVPKEGAVDPDHGFRMNYQVIDRNERHVESIVKALRKADSLLLATDPDREGEAISWHLYELLRERGVLDAKTVQRVVFYEITQRAVKEAIEQPRGLSFDLINAQQARRALDYLVGFKLSPLLWKKIKRGLSAGRVQSPALRMIVEREEEIERFQTREYWTLEADLDKSGQAFNAKLHTLDGKKLDQFDIADEVTASAARNTLLSAADGRLRVARIEKKQRRRNPAPPFTTSTLQQEAVRKLGFSASRAMRVAQQLYEGIDLGAGPIGLITYMRTDSVTLAGEAIAEIRRLIEQRYGRNTLPEHPRQYKTKAKNAQEAHEAVRPTSVMRAPEEVKRHLTTDQFKLYDLIWKRTVACQMQHATLDTVSADLAAGSERHLFRASGSSVRDPGFMAVYQEGKDDAKEESDERILPPLEEGDIVKLEALRAEQHFTEPPPRYTEASLVKALEEYGIGRPSTYASIISTLQQREYVEMDSRRFIPTDIGRIVNAFLTQHFTQYVDYDFTARLEDELDEISRGEKEWVPVMEGFWSSFKEQIEEKEATVTRAEAVQSRELGIDPKSGRPVSVRMGRYGPVVQIGTKDDEEKPRFAGLPPGKKMDAVTLEEALELFKLPRELGETPEGEPVSVNIGRFGPYVKFGSRYASLKPEDDPFSIELPRALELVAEKKEADANKYIRVFDEAGVQVVNGRYGPYITDGNKNARIPKDRDPKSLTLEECQALLAAAPERKGRRGVKKAAPKKKAAAPKKAAPKKKAAPRKKATAKKKAAPKKAAAKKNATSGGESGAGLTR</sequence>
<gene>
    <name evidence="8" type="primary">topA</name>
    <name evidence="12" type="ordered locus">Tgr7_0191</name>
</gene>
<feature type="region of interest" description="Interaction with DNA" evidence="8">
    <location>
        <begin position="167"/>
        <end position="172"/>
    </location>
</feature>
<comment type="similarity">
    <text evidence="2 8">Belongs to the type IA topoisomerase family.</text>
</comment>
<dbReference type="GO" id="GO:0003677">
    <property type="term" value="F:DNA binding"/>
    <property type="evidence" value="ECO:0007669"/>
    <property type="project" value="UniProtKB-KW"/>
</dbReference>
<reference evidence="12 13" key="1">
    <citation type="journal article" date="2011" name="Stand. Genomic Sci.">
        <title>Complete genome sequence of 'Thioalkalivibrio sulfidophilus' HL-EbGr7.</title>
        <authorList>
            <person name="Muyzer G."/>
            <person name="Sorokin D.Y."/>
            <person name="Mavromatis K."/>
            <person name="Lapidus A."/>
            <person name="Clum A."/>
            <person name="Ivanova N."/>
            <person name="Pati A."/>
            <person name="d'Haeseleer P."/>
            <person name="Woyke T."/>
            <person name="Kyrpides N.C."/>
        </authorList>
    </citation>
    <scope>NUCLEOTIDE SEQUENCE [LARGE SCALE GENOMIC DNA]</scope>
    <source>
        <strain evidence="12 13">HL-EbGR7</strain>
    </source>
</reference>
<dbReference type="SMART" id="SM00436">
    <property type="entry name" value="TOP1Bc"/>
    <property type="match status" value="1"/>
</dbReference>
<comment type="function">
    <text evidence="8">Releases the supercoiling and torsional tension of DNA, which is introduced during the DNA replication and transcription, by transiently cleaving and rejoining one strand of the DNA duplex. Introduces a single-strand break via transesterification at a target site in duplex DNA. The scissile phosphodiester is attacked by the catalytic tyrosine of the enzyme, resulting in the formation of a DNA-(5'-phosphotyrosyl)-enzyme intermediate and the expulsion of a 3'-OH DNA strand. The free DNA strand then undergoes passage around the unbroken strand, thus removing DNA supercoils. Finally, in the religation step, the DNA 3'-OH attacks the covalent intermediate to expel the active-site tyrosine and restore the DNA phosphodiester backbone.</text>
</comment>
<feature type="site" description="Interaction with DNA" evidence="8">
    <location>
        <position position="503"/>
    </location>
</feature>
<dbReference type="InterPro" id="IPR025589">
    <property type="entry name" value="Toprim_C_rpt"/>
</dbReference>
<dbReference type="Gene3D" id="3.40.50.140">
    <property type="match status" value="1"/>
</dbReference>
<dbReference type="Gene3D" id="1.10.290.10">
    <property type="entry name" value="Topoisomerase I, domain 4"/>
    <property type="match status" value="1"/>
</dbReference>
<keyword evidence="3" id="KW-0479">Metal-binding</keyword>
<dbReference type="InterPro" id="IPR013824">
    <property type="entry name" value="Topo_IA_cen_sub1"/>
</dbReference>
<dbReference type="RefSeq" id="WP_012636779.1">
    <property type="nucleotide sequence ID" value="NC_011901.1"/>
</dbReference>
<comment type="catalytic activity">
    <reaction evidence="1 8">
        <text>ATP-independent breakage of single-stranded DNA, followed by passage and rejoining.</text>
        <dbReference type="EC" id="5.6.2.1"/>
    </reaction>
</comment>
<dbReference type="InterPro" id="IPR028612">
    <property type="entry name" value="Topoisom_1_IA"/>
</dbReference>
<dbReference type="PROSITE" id="PS00396">
    <property type="entry name" value="TOPO_IA_1"/>
    <property type="match status" value="1"/>
</dbReference>
<feature type="site" description="Interaction with DNA" evidence="8">
    <location>
        <position position="144"/>
    </location>
</feature>
<feature type="compositionally biased region" description="Basic residues" evidence="9">
    <location>
        <begin position="762"/>
        <end position="807"/>
    </location>
</feature>
<feature type="site" description="Interaction with DNA" evidence="8">
    <location>
        <position position="309"/>
    </location>
</feature>